<accession>A0ACB8Z3Y2</accession>
<sequence>MTTTMAAKGGDQSDDGGKERRNKNGEHCELLSPKECMNPNADEYRPGEKSRFGQDVYLPYSGRFKAHARARFLSPGIIFSAKGMIMTSHILRP</sequence>
<evidence type="ECO:0000313" key="1">
    <source>
        <dbReference type="EMBL" id="KAI3692374.1"/>
    </source>
</evidence>
<gene>
    <name evidence="1" type="ORF">L6452_32188</name>
</gene>
<dbReference type="EMBL" id="CM042057">
    <property type="protein sequence ID" value="KAI3692374.1"/>
    <property type="molecule type" value="Genomic_DNA"/>
</dbReference>
<reference evidence="2" key="1">
    <citation type="journal article" date="2022" name="Mol. Ecol. Resour.">
        <title>The genomes of chicory, endive, great burdock and yacon provide insights into Asteraceae palaeo-polyploidization history and plant inulin production.</title>
        <authorList>
            <person name="Fan W."/>
            <person name="Wang S."/>
            <person name="Wang H."/>
            <person name="Wang A."/>
            <person name="Jiang F."/>
            <person name="Liu H."/>
            <person name="Zhao H."/>
            <person name="Xu D."/>
            <person name="Zhang Y."/>
        </authorList>
    </citation>
    <scope>NUCLEOTIDE SEQUENCE [LARGE SCALE GENOMIC DNA]</scope>
    <source>
        <strain evidence="2">cv. Niubang</strain>
    </source>
</reference>
<proteinExistence type="predicted"/>
<dbReference type="Proteomes" id="UP001055879">
    <property type="component" value="Linkage Group LG11"/>
</dbReference>
<keyword evidence="2" id="KW-1185">Reference proteome</keyword>
<protein>
    <submittedName>
        <fullName evidence="1">Uncharacterized protein</fullName>
    </submittedName>
</protein>
<organism evidence="1 2">
    <name type="scientific">Arctium lappa</name>
    <name type="common">Greater burdock</name>
    <name type="synonym">Lappa major</name>
    <dbReference type="NCBI Taxonomy" id="4217"/>
    <lineage>
        <taxon>Eukaryota</taxon>
        <taxon>Viridiplantae</taxon>
        <taxon>Streptophyta</taxon>
        <taxon>Embryophyta</taxon>
        <taxon>Tracheophyta</taxon>
        <taxon>Spermatophyta</taxon>
        <taxon>Magnoliopsida</taxon>
        <taxon>eudicotyledons</taxon>
        <taxon>Gunneridae</taxon>
        <taxon>Pentapetalae</taxon>
        <taxon>asterids</taxon>
        <taxon>campanulids</taxon>
        <taxon>Asterales</taxon>
        <taxon>Asteraceae</taxon>
        <taxon>Carduoideae</taxon>
        <taxon>Cardueae</taxon>
        <taxon>Arctiinae</taxon>
        <taxon>Arctium</taxon>
    </lineage>
</organism>
<name>A0ACB8Z3Y2_ARCLA</name>
<comment type="caution">
    <text evidence="1">The sequence shown here is derived from an EMBL/GenBank/DDBJ whole genome shotgun (WGS) entry which is preliminary data.</text>
</comment>
<reference evidence="1 2" key="2">
    <citation type="journal article" date="2022" name="Mol. Ecol. Resour.">
        <title>The genomes of chicory, endive, great burdock and yacon provide insights into Asteraceae paleo-polyploidization history and plant inulin production.</title>
        <authorList>
            <person name="Fan W."/>
            <person name="Wang S."/>
            <person name="Wang H."/>
            <person name="Wang A."/>
            <person name="Jiang F."/>
            <person name="Liu H."/>
            <person name="Zhao H."/>
            <person name="Xu D."/>
            <person name="Zhang Y."/>
        </authorList>
    </citation>
    <scope>NUCLEOTIDE SEQUENCE [LARGE SCALE GENOMIC DNA]</scope>
    <source>
        <strain evidence="2">cv. Niubang</strain>
    </source>
</reference>
<evidence type="ECO:0000313" key="2">
    <source>
        <dbReference type="Proteomes" id="UP001055879"/>
    </source>
</evidence>